<dbReference type="AlphaFoldDB" id="A0A5J4SY98"/>
<organism evidence="2">
    <name type="scientific">termite gut metagenome</name>
    <dbReference type="NCBI Taxonomy" id="433724"/>
    <lineage>
        <taxon>unclassified sequences</taxon>
        <taxon>metagenomes</taxon>
        <taxon>organismal metagenomes</taxon>
    </lineage>
</organism>
<gene>
    <name evidence="2" type="ORF">EZS27_002456</name>
</gene>
<keyword evidence="1" id="KW-1133">Transmembrane helix</keyword>
<evidence type="ECO:0000256" key="1">
    <source>
        <dbReference type="SAM" id="Phobius"/>
    </source>
</evidence>
<sequence>MLNYDGNFFKVTDRDKLTIVINLETAGIIITILPAVLF</sequence>
<proteinExistence type="predicted"/>
<comment type="caution">
    <text evidence="2">The sequence shown here is derived from an EMBL/GenBank/DDBJ whole genome shotgun (WGS) entry which is preliminary data.</text>
</comment>
<feature type="transmembrane region" description="Helical" evidence="1">
    <location>
        <begin position="17"/>
        <end position="37"/>
    </location>
</feature>
<accession>A0A5J4SY98</accession>
<keyword evidence="1" id="KW-0812">Transmembrane</keyword>
<reference evidence="2" key="1">
    <citation type="submission" date="2019-03" db="EMBL/GenBank/DDBJ databases">
        <title>Single cell metagenomics reveals metabolic interactions within the superorganism composed of flagellate Streblomastix strix and complex community of Bacteroidetes bacteria on its surface.</title>
        <authorList>
            <person name="Treitli S.C."/>
            <person name="Kolisko M."/>
            <person name="Husnik F."/>
            <person name="Keeling P."/>
            <person name="Hampl V."/>
        </authorList>
    </citation>
    <scope>NUCLEOTIDE SEQUENCE</scope>
    <source>
        <strain evidence="2">STM</strain>
    </source>
</reference>
<dbReference type="EMBL" id="SNRY01000032">
    <property type="protein sequence ID" value="KAA6350190.1"/>
    <property type="molecule type" value="Genomic_DNA"/>
</dbReference>
<protein>
    <submittedName>
        <fullName evidence="2">Uncharacterized protein</fullName>
    </submittedName>
</protein>
<keyword evidence="1" id="KW-0472">Membrane</keyword>
<evidence type="ECO:0000313" key="2">
    <source>
        <dbReference type="EMBL" id="KAA6350190.1"/>
    </source>
</evidence>
<name>A0A5J4SY98_9ZZZZ</name>